<protein>
    <submittedName>
        <fullName evidence="2">Uncharacterized protein</fullName>
    </submittedName>
</protein>
<evidence type="ECO:0000313" key="2">
    <source>
        <dbReference type="EMBL" id="MFD0683268.1"/>
    </source>
</evidence>
<dbReference type="Proteomes" id="UP001597063">
    <property type="component" value="Unassembled WGS sequence"/>
</dbReference>
<keyword evidence="1" id="KW-0472">Membrane</keyword>
<accession>A0ABW2X9Y2</accession>
<reference evidence="3" key="1">
    <citation type="journal article" date="2019" name="Int. J. Syst. Evol. Microbiol.">
        <title>The Global Catalogue of Microorganisms (GCM) 10K type strain sequencing project: providing services to taxonomists for standard genome sequencing and annotation.</title>
        <authorList>
            <consortium name="The Broad Institute Genomics Platform"/>
            <consortium name="The Broad Institute Genome Sequencing Center for Infectious Disease"/>
            <person name="Wu L."/>
            <person name="Ma J."/>
        </authorList>
    </citation>
    <scope>NUCLEOTIDE SEQUENCE [LARGE SCALE GENOMIC DNA]</scope>
    <source>
        <strain evidence="3">JCM 9371</strain>
    </source>
</reference>
<dbReference type="RefSeq" id="WP_165502941.1">
    <property type="nucleotide sequence ID" value="NZ_CAACUY010000066.1"/>
</dbReference>
<keyword evidence="1" id="KW-1133">Transmembrane helix</keyword>
<feature type="transmembrane region" description="Helical" evidence="1">
    <location>
        <begin position="6"/>
        <end position="26"/>
    </location>
</feature>
<name>A0ABW2X9Y2_9ACTN</name>
<keyword evidence="3" id="KW-1185">Reference proteome</keyword>
<proteinExistence type="predicted"/>
<evidence type="ECO:0000313" key="3">
    <source>
        <dbReference type="Proteomes" id="UP001597063"/>
    </source>
</evidence>
<gene>
    <name evidence="2" type="ORF">ACFQZM_02065</name>
</gene>
<sequence>MSILHLLHTAVADAMPIAAAFLTAWLTRDRRASSHEGSATPDDAAQEVDD</sequence>
<comment type="caution">
    <text evidence="2">The sequence shown here is derived from an EMBL/GenBank/DDBJ whole genome shotgun (WGS) entry which is preliminary data.</text>
</comment>
<evidence type="ECO:0000256" key="1">
    <source>
        <dbReference type="SAM" id="Phobius"/>
    </source>
</evidence>
<dbReference type="EMBL" id="JBHTGP010000001">
    <property type="protein sequence ID" value="MFD0683268.1"/>
    <property type="molecule type" value="Genomic_DNA"/>
</dbReference>
<keyword evidence="1" id="KW-0812">Transmembrane</keyword>
<organism evidence="2 3">
    <name type="scientific">Actinomadura fibrosa</name>
    <dbReference type="NCBI Taxonomy" id="111802"/>
    <lineage>
        <taxon>Bacteria</taxon>
        <taxon>Bacillati</taxon>
        <taxon>Actinomycetota</taxon>
        <taxon>Actinomycetes</taxon>
        <taxon>Streptosporangiales</taxon>
        <taxon>Thermomonosporaceae</taxon>
        <taxon>Actinomadura</taxon>
    </lineage>
</organism>